<evidence type="ECO:0000256" key="1">
    <source>
        <dbReference type="SAM" id="MobiDB-lite"/>
    </source>
</evidence>
<dbReference type="OrthoDB" id="1261911at2"/>
<accession>A0A1G7P6S9</accession>
<dbReference type="EMBL" id="FNBH01000002">
    <property type="protein sequence ID" value="SDF82002.1"/>
    <property type="molecule type" value="Genomic_DNA"/>
</dbReference>
<sequence>MKKLIAGGLIIFGAMFVTAQVTPPQDTTRTKTEKKMNKTTPETVQPNGMNRTIDTTTIQDKSKKMEDKNRKRLEPRKDGLNNEAVKPTQPAPGQVE</sequence>
<dbReference type="RefSeq" id="WP_089873481.1">
    <property type="nucleotide sequence ID" value="NZ_FNBH01000002.1"/>
</dbReference>
<dbReference type="STRING" id="454006.SAMN05421825_2208"/>
<feature type="signal peptide" evidence="2">
    <location>
        <begin position="1"/>
        <end position="19"/>
    </location>
</feature>
<feature type="chain" id="PRO_5011735508" evidence="2">
    <location>
        <begin position="20"/>
        <end position="96"/>
    </location>
</feature>
<keyword evidence="4" id="KW-1185">Reference proteome</keyword>
<name>A0A1G7P6S9_9FLAO</name>
<dbReference type="Proteomes" id="UP000199203">
    <property type="component" value="Unassembled WGS sequence"/>
</dbReference>
<keyword evidence="2" id="KW-0732">Signal</keyword>
<evidence type="ECO:0000313" key="4">
    <source>
        <dbReference type="Proteomes" id="UP000199203"/>
    </source>
</evidence>
<feature type="compositionally biased region" description="Basic and acidic residues" evidence="1">
    <location>
        <begin position="60"/>
        <end position="69"/>
    </location>
</feature>
<organism evidence="3 4">
    <name type="scientific">Epilithonimonas hungarica</name>
    <dbReference type="NCBI Taxonomy" id="454006"/>
    <lineage>
        <taxon>Bacteria</taxon>
        <taxon>Pseudomonadati</taxon>
        <taxon>Bacteroidota</taxon>
        <taxon>Flavobacteriia</taxon>
        <taxon>Flavobacteriales</taxon>
        <taxon>Weeksellaceae</taxon>
        <taxon>Chryseobacterium group</taxon>
        <taxon>Epilithonimonas</taxon>
    </lineage>
</organism>
<dbReference type="AlphaFoldDB" id="A0A1G7P6S9"/>
<proteinExistence type="predicted"/>
<feature type="region of interest" description="Disordered" evidence="1">
    <location>
        <begin position="23"/>
        <end position="96"/>
    </location>
</feature>
<evidence type="ECO:0000256" key="2">
    <source>
        <dbReference type="SAM" id="SignalP"/>
    </source>
</evidence>
<feature type="compositionally biased region" description="Polar residues" evidence="1">
    <location>
        <begin position="38"/>
        <end position="59"/>
    </location>
</feature>
<reference evidence="4" key="1">
    <citation type="submission" date="2016-10" db="EMBL/GenBank/DDBJ databases">
        <authorList>
            <person name="Varghese N."/>
            <person name="Submissions S."/>
        </authorList>
    </citation>
    <scope>NUCLEOTIDE SEQUENCE [LARGE SCALE GENOMIC DNA]</scope>
    <source>
        <strain evidence="4">DSM 19684</strain>
    </source>
</reference>
<evidence type="ECO:0000313" key="3">
    <source>
        <dbReference type="EMBL" id="SDF82002.1"/>
    </source>
</evidence>
<protein>
    <submittedName>
        <fullName evidence="3">Uncharacterized protein</fullName>
    </submittedName>
</protein>
<gene>
    <name evidence="3" type="ORF">SAMN05421825_2208</name>
</gene>